<dbReference type="OrthoDB" id="5593818at2759"/>
<sequence>MAKPIDQLALSPQFCFNQTALRDFLRISRSTIDDSIAQNLNALRNPASFDPSSTSSRSVKPLAHQKLDTSSCNTFKERVLFPSWQVRSDVLNYCTSVATSPDKDDPDSILQALQSAEAGEHLVDRLDPYNNRYLPKESRTESLAALIRNEIGVERIIRSRTWGMIEERCGLASQGPGEAFDEWRSQQGRSG</sequence>
<accession>A0A6A6WJX3</accession>
<name>A0A6A6WJX3_9PEZI</name>
<comment type="similarity">
    <text evidence="1">Belongs to the MIX23 family.</text>
</comment>
<evidence type="ECO:0000313" key="3">
    <source>
        <dbReference type="EMBL" id="KAF2761861.1"/>
    </source>
</evidence>
<evidence type="ECO:0008006" key="5">
    <source>
        <dbReference type="Google" id="ProtNLM"/>
    </source>
</evidence>
<evidence type="ECO:0000256" key="2">
    <source>
        <dbReference type="SAM" id="MobiDB-lite"/>
    </source>
</evidence>
<dbReference type="RefSeq" id="XP_033604312.1">
    <property type="nucleotide sequence ID" value="XM_033746440.1"/>
</dbReference>
<feature type="region of interest" description="Disordered" evidence="2">
    <location>
        <begin position="44"/>
        <end position="63"/>
    </location>
</feature>
<dbReference type="AlphaFoldDB" id="A0A6A6WJX3"/>
<keyword evidence="4" id="KW-1185">Reference proteome</keyword>
<dbReference type="Proteomes" id="UP000799437">
    <property type="component" value="Unassembled WGS sequence"/>
</dbReference>
<proteinExistence type="inferred from homology"/>
<dbReference type="GO" id="GO:0005758">
    <property type="term" value="C:mitochondrial intermembrane space"/>
    <property type="evidence" value="ECO:0007669"/>
    <property type="project" value="InterPro"/>
</dbReference>
<evidence type="ECO:0000313" key="4">
    <source>
        <dbReference type="Proteomes" id="UP000799437"/>
    </source>
</evidence>
<dbReference type="PANTHER" id="PTHR31905:SF2">
    <property type="entry name" value="PROTEIN MIX23"/>
    <property type="match status" value="1"/>
</dbReference>
<evidence type="ECO:0000256" key="1">
    <source>
        <dbReference type="ARBA" id="ARBA00024204"/>
    </source>
</evidence>
<reference evidence="3" key="1">
    <citation type="journal article" date="2020" name="Stud. Mycol.">
        <title>101 Dothideomycetes genomes: a test case for predicting lifestyles and emergence of pathogens.</title>
        <authorList>
            <person name="Haridas S."/>
            <person name="Albert R."/>
            <person name="Binder M."/>
            <person name="Bloem J."/>
            <person name="Labutti K."/>
            <person name="Salamov A."/>
            <person name="Andreopoulos B."/>
            <person name="Baker S."/>
            <person name="Barry K."/>
            <person name="Bills G."/>
            <person name="Bluhm B."/>
            <person name="Cannon C."/>
            <person name="Castanera R."/>
            <person name="Culley D."/>
            <person name="Daum C."/>
            <person name="Ezra D."/>
            <person name="Gonzalez J."/>
            <person name="Henrissat B."/>
            <person name="Kuo A."/>
            <person name="Liang C."/>
            <person name="Lipzen A."/>
            <person name="Lutzoni F."/>
            <person name="Magnuson J."/>
            <person name="Mondo S."/>
            <person name="Nolan M."/>
            <person name="Ohm R."/>
            <person name="Pangilinan J."/>
            <person name="Park H.-J."/>
            <person name="Ramirez L."/>
            <person name="Alfaro M."/>
            <person name="Sun H."/>
            <person name="Tritt A."/>
            <person name="Yoshinaga Y."/>
            <person name="Zwiers L.-H."/>
            <person name="Turgeon B."/>
            <person name="Goodwin S."/>
            <person name="Spatafora J."/>
            <person name="Crous P."/>
            <person name="Grigoriev I."/>
        </authorList>
    </citation>
    <scope>NUCLEOTIDE SEQUENCE</scope>
    <source>
        <strain evidence="3">CBS 121739</strain>
    </source>
</reference>
<dbReference type="EMBL" id="ML996566">
    <property type="protein sequence ID" value="KAF2761861.1"/>
    <property type="molecule type" value="Genomic_DNA"/>
</dbReference>
<dbReference type="InterPro" id="IPR019171">
    <property type="entry name" value="MIX23"/>
</dbReference>
<protein>
    <recommendedName>
        <fullName evidence="5">Caffeine-induced death protein Cid2</fullName>
    </recommendedName>
</protein>
<dbReference type="Pfam" id="PF09774">
    <property type="entry name" value="MIX23"/>
    <property type="match status" value="1"/>
</dbReference>
<dbReference type="GeneID" id="54487494"/>
<dbReference type="PANTHER" id="PTHR31905">
    <property type="entry name" value="COILED-COIL DOMAIN-CONTAINING PROTEIN 58"/>
    <property type="match status" value="1"/>
</dbReference>
<organism evidence="3 4">
    <name type="scientific">Pseudovirgaria hyperparasitica</name>
    <dbReference type="NCBI Taxonomy" id="470096"/>
    <lineage>
        <taxon>Eukaryota</taxon>
        <taxon>Fungi</taxon>
        <taxon>Dikarya</taxon>
        <taxon>Ascomycota</taxon>
        <taxon>Pezizomycotina</taxon>
        <taxon>Dothideomycetes</taxon>
        <taxon>Dothideomycetes incertae sedis</taxon>
        <taxon>Acrospermales</taxon>
        <taxon>Acrospermaceae</taxon>
        <taxon>Pseudovirgaria</taxon>
    </lineage>
</organism>
<gene>
    <name evidence="3" type="ORF">EJ05DRAFT_496750</name>
</gene>